<dbReference type="PATRIC" id="fig|1185654.4.peg.1215"/>
<dbReference type="GeneID" id="13301948"/>
<gene>
    <name evidence="1" type="ORF">PFC_05980</name>
</gene>
<reference evidence="1 2" key="1">
    <citation type="journal article" date="2012" name="J. Bacteriol.">
        <title>Genome Sequencing of a Genetically-Tractable Pyrococcus furiosus Strain Reveals a Highly Dynamic Genome.</title>
        <authorList>
            <person name="Bridger S.L."/>
            <person name="Lancaster W.A."/>
            <person name="Poole F.L.II."/>
            <person name="Schut G.J."/>
            <person name="Adams M.W."/>
        </authorList>
    </citation>
    <scope>NUCLEOTIDE SEQUENCE [LARGE SCALE GENOMIC DNA]</scope>
    <source>
        <strain evidence="1 2">COM1</strain>
    </source>
</reference>
<evidence type="ECO:0000313" key="2">
    <source>
        <dbReference type="Proteomes" id="UP000006216"/>
    </source>
</evidence>
<evidence type="ECO:0000313" key="1">
    <source>
        <dbReference type="EMBL" id="AFN04133.1"/>
    </source>
</evidence>
<protein>
    <recommendedName>
        <fullName evidence="3">VapB-type antitoxin</fullName>
    </recommendedName>
</protein>
<dbReference type="InterPro" id="IPR039709">
    <property type="entry name" value="VapB3-like"/>
</dbReference>
<name>I6V232_9EURY</name>
<proteinExistence type="predicted"/>
<dbReference type="HOGENOM" id="CLU_175270_0_0_2"/>
<dbReference type="RefSeq" id="WP_011012499.1">
    <property type="nucleotide sequence ID" value="NC_018092.1"/>
</dbReference>
<dbReference type="PANTHER" id="PTHR42244">
    <property type="entry name" value="ANTITOXIN VAPB3-RELATED"/>
    <property type="match status" value="1"/>
</dbReference>
<organism evidence="2">
    <name type="scientific">Pyrococcus furiosus COM1</name>
    <dbReference type="NCBI Taxonomy" id="1185654"/>
    <lineage>
        <taxon>Archaea</taxon>
        <taxon>Methanobacteriati</taxon>
        <taxon>Methanobacteriota</taxon>
        <taxon>Thermococci</taxon>
        <taxon>Thermococcales</taxon>
        <taxon>Thermococcaceae</taxon>
        <taxon>Pyrococcus</taxon>
    </lineage>
</organism>
<dbReference type="Proteomes" id="UP000006216">
    <property type="component" value="Chromosome"/>
</dbReference>
<dbReference type="EMBL" id="CP003685">
    <property type="protein sequence ID" value="AFN04133.1"/>
    <property type="molecule type" value="Genomic_DNA"/>
</dbReference>
<evidence type="ECO:0008006" key="3">
    <source>
        <dbReference type="Google" id="ProtNLM"/>
    </source>
</evidence>
<dbReference type="KEGG" id="pfi:PFC_05980"/>
<accession>I6V232</accession>
<sequence length="73" mass="8813">MEVVSFRIPRELKKEMKKIDINWSEEVRKFIEEKVKEYKRKKALEEIDAMLANLPKAEKGTARKYVREDRDSN</sequence>
<dbReference type="AlphaFoldDB" id="I6V232"/>
<dbReference type="PANTHER" id="PTHR42244:SF2">
    <property type="entry name" value="ANTITOXIN VAPB3-RELATED"/>
    <property type="match status" value="1"/>
</dbReference>